<name>A0ACC3SHQ7_9PEZI</name>
<dbReference type="Proteomes" id="UP001320706">
    <property type="component" value="Unassembled WGS sequence"/>
</dbReference>
<keyword evidence="2" id="KW-1185">Reference proteome</keyword>
<accession>A0ACC3SHQ7</accession>
<proteinExistence type="predicted"/>
<protein>
    <submittedName>
        <fullName evidence="1">Uncharacterized protein</fullName>
    </submittedName>
</protein>
<sequence length="491" mass="54123">MALSKQTDVAKVAEQSEVKHLMALDQTPWYKKPNLRRLYFCLVPSVLGCEMTSGYDDFNNPQGAILGLITAAFSIGAVVALPIVPYINDKVGRKHSITIGSVILLIGVVLQTASVNIAMFLVARLILGMGIPFCISGASALIAELAYPREASVLNGLFNESWYVGAIIAAGVTLGTYAMPNNWAWRIPSLLQIAPSVLQLTFIWFVPESPRWLISKDRHAEAFAILVKYHAEGDSSNAFVLAEYAEIQTRVRHEMESSRHRWIELVQTPGNRKRTFVAACVGLFSQWSGNGLVSYYLAKVLATVGITDKRVQNEVNLGLSCWNLVTGVTGAFLTRVLPRRTQYLIAFAGMTVVFACWTGASADYAQSKNSHAAGAVVAMIFVYYWAYTLMHPLTYVFITEVFPFVHRAKGIGLTQTFSRAGSAFNQFVNPVWLAIETLIIYFVYPETKGPTLEELGELFEEKNPLSHGQLDPELGGPTAEKTITVEHAEKV</sequence>
<reference evidence="1" key="1">
    <citation type="submission" date="2024-02" db="EMBL/GenBank/DDBJ databases">
        <title>Metagenome Assembled Genome of Zalaria obscura JY119.</title>
        <authorList>
            <person name="Vighnesh L."/>
            <person name="Jagadeeshwari U."/>
            <person name="Venkata Ramana C."/>
            <person name="Sasikala C."/>
        </authorList>
    </citation>
    <scope>NUCLEOTIDE SEQUENCE</scope>
    <source>
        <strain evidence="1">JY119</strain>
    </source>
</reference>
<evidence type="ECO:0000313" key="1">
    <source>
        <dbReference type="EMBL" id="KAK8214830.1"/>
    </source>
</evidence>
<gene>
    <name evidence="1" type="ORF">M8818_002413</name>
</gene>
<organism evidence="1 2">
    <name type="scientific">Zalaria obscura</name>
    <dbReference type="NCBI Taxonomy" id="2024903"/>
    <lineage>
        <taxon>Eukaryota</taxon>
        <taxon>Fungi</taxon>
        <taxon>Dikarya</taxon>
        <taxon>Ascomycota</taxon>
        <taxon>Pezizomycotina</taxon>
        <taxon>Dothideomycetes</taxon>
        <taxon>Dothideomycetidae</taxon>
        <taxon>Dothideales</taxon>
        <taxon>Zalariaceae</taxon>
        <taxon>Zalaria</taxon>
    </lineage>
</organism>
<dbReference type="EMBL" id="JAMKPW020000010">
    <property type="protein sequence ID" value="KAK8214830.1"/>
    <property type="molecule type" value="Genomic_DNA"/>
</dbReference>
<evidence type="ECO:0000313" key="2">
    <source>
        <dbReference type="Proteomes" id="UP001320706"/>
    </source>
</evidence>
<comment type="caution">
    <text evidence="1">The sequence shown here is derived from an EMBL/GenBank/DDBJ whole genome shotgun (WGS) entry which is preliminary data.</text>
</comment>